<feature type="domain" description="DUF6745" evidence="2">
    <location>
        <begin position="229"/>
        <end position="428"/>
    </location>
</feature>
<dbReference type="Pfam" id="PF20530">
    <property type="entry name" value="DUF6745"/>
    <property type="match status" value="1"/>
</dbReference>
<protein>
    <recommendedName>
        <fullName evidence="2">DUF6745 domain-containing protein</fullName>
    </recommendedName>
</protein>
<organism evidence="3 4">
    <name type="scientific">Wenjunlia tyrosinilytica</name>
    <dbReference type="NCBI Taxonomy" id="1544741"/>
    <lineage>
        <taxon>Bacteria</taxon>
        <taxon>Bacillati</taxon>
        <taxon>Actinomycetota</taxon>
        <taxon>Actinomycetes</taxon>
        <taxon>Kitasatosporales</taxon>
        <taxon>Streptomycetaceae</taxon>
        <taxon>Wenjunlia</taxon>
    </lineage>
</organism>
<dbReference type="Proteomes" id="UP000641932">
    <property type="component" value="Unassembled WGS sequence"/>
</dbReference>
<reference evidence="3" key="2">
    <citation type="submission" date="2020-09" db="EMBL/GenBank/DDBJ databases">
        <authorList>
            <person name="Sun Q."/>
            <person name="Zhou Y."/>
        </authorList>
    </citation>
    <scope>NUCLEOTIDE SEQUENCE</scope>
    <source>
        <strain evidence="3">CGMCC 4.7201</strain>
    </source>
</reference>
<name>A0A917ZEG0_9ACTN</name>
<evidence type="ECO:0000256" key="1">
    <source>
        <dbReference type="SAM" id="MobiDB-lite"/>
    </source>
</evidence>
<reference evidence="3" key="1">
    <citation type="journal article" date="2014" name="Int. J. Syst. Evol. Microbiol.">
        <title>Complete genome sequence of Corynebacterium casei LMG S-19264T (=DSM 44701T), isolated from a smear-ripened cheese.</title>
        <authorList>
            <consortium name="US DOE Joint Genome Institute (JGI-PGF)"/>
            <person name="Walter F."/>
            <person name="Albersmeier A."/>
            <person name="Kalinowski J."/>
            <person name="Ruckert C."/>
        </authorList>
    </citation>
    <scope>NUCLEOTIDE SEQUENCE</scope>
    <source>
        <strain evidence="3">CGMCC 4.7201</strain>
    </source>
</reference>
<evidence type="ECO:0000259" key="2">
    <source>
        <dbReference type="Pfam" id="PF20530"/>
    </source>
</evidence>
<proteinExistence type="predicted"/>
<comment type="caution">
    <text evidence="3">The sequence shown here is derived from an EMBL/GenBank/DDBJ whole genome shotgun (WGS) entry which is preliminary data.</text>
</comment>
<feature type="region of interest" description="Disordered" evidence="1">
    <location>
        <begin position="200"/>
        <end position="221"/>
    </location>
</feature>
<evidence type="ECO:0000313" key="3">
    <source>
        <dbReference type="EMBL" id="GGO80419.1"/>
    </source>
</evidence>
<accession>A0A917ZEG0</accession>
<keyword evidence="4" id="KW-1185">Reference proteome</keyword>
<feature type="compositionally biased region" description="Pro residues" evidence="1">
    <location>
        <begin position="205"/>
        <end position="218"/>
    </location>
</feature>
<sequence>MGERRPITALTAEQESAVREVGEEWAAVGLATGPGDRAAAENAVRAAYLAVGLPPPRFIVRLGSPWAGQLGQSILPKVIASVVGSRYSRVRARLRRREQGHIANERGFQAFLSADVFPWISTQVSDEVDQRVMALLRERLGPQIAWHSLVGAHVRDHAQAQREGTVADTDDPWAHTQVQARVDRTVVPRVQAELTAQVAAQAGVPAPPERPTFRPPPRWWRSQPRGMFGMNPYAFTAAMERIGVTGLDVHHEQRIARNGSWWWAFRDYAVLTARPDVLRLDAQGRVHCADGPAAVWPDGWTMHAWHGTRVPAELIEVGWDTTRTLRERNAEVRRCAIERMGWPEFIAAAGLRQVGRSEPDPGNPGCRLSLYDLPTRIYNVPVRVLLCTNASPERDGTRRQYGLTVPADTPDPTTAAAGLLGLTREQYLTLTRAT</sequence>
<dbReference type="RefSeq" id="WP_189129523.1">
    <property type="nucleotide sequence ID" value="NZ_BMMS01000001.1"/>
</dbReference>
<evidence type="ECO:0000313" key="4">
    <source>
        <dbReference type="Proteomes" id="UP000641932"/>
    </source>
</evidence>
<dbReference type="AlphaFoldDB" id="A0A917ZEG0"/>
<dbReference type="InterPro" id="IPR046633">
    <property type="entry name" value="DUF6745"/>
</dbReference>
<gene>
    <name evidence="3" type="ORF">GCM10012280_02290</name>
</gene>
<dbReference type="EMBL" id="BMMS01000001">
    <property type="protein sequence ID" value="GGO80419.1"/>
    <property type="molecule type" value="Genomic_DNA"/>
</dbReference>